<evidence type="ECO:0000256" key="1">
    <source>
        <dbReference type="ARBA" id="ARBA00000085"/>
    </source>
</evidence>
<dbReference type="GO" id="GO:0016020">
    <property type="term" value="C:membrane"/>
    <property type="evidence" value="ECO:0007669"/>
    <property type="project" value="UniProtKB-SubCell"/>
</dbReference>
<keyword evidence="13" id="KW-1185">Reference proteome</keyword>
<evidence type="ECO:0000313" key="13">
    <source>
        <dbReference type="Proteomes" id="UP000309561"/>
    </source>
</evidence>
<keyword evidence="8 10" id="KW-1133">Transmembrane helix</keyword>
<dbReference type="GO" id="GO:0000155">
    <property type="term" value="F:phosphorelay sensor kinase activity"/>
    <property type="evidence" value="ECO:0007669"/>
    <property type="project" value="InterPro"/>
</dbReference>
<comment type="caution">
    <text evidence="12">The sequence shown here is derived from an EMBL/GenBank/DDBJ whole genome shotgun (WGS) entry which is preliminary data.</text>
</comment>
<keyword evidence="4" id="KW-0597">Phosphoprotein</keyword>
<keyword evidence="9 10" id="KW-0472">Membrane</keyword>
<dbReference type="SMART" id="SM00387">
    <property type="entry name" value="HATPase_c"/>
    <property type="match status" value="1"/>
</dbReference>
<feature type="transmembrane region" description="Helical" evidence="10">
    <location>
        <begin position="7"/>
        <end position="27"/>
    </location>
</feature>
<comment type="catalytic activity">
    <reaction evidence="1">
        <text>ATP + protein L-histidine = ADP + protein N-phospho-L-histidine.</text>
        <dbReference type="EC" id="2.7.13.3"/>
    </reaction>
</comment>
<dbReference type="SUPFAM" id="SSF55874">
    <property type="entry name" value="ATPase domain of HSP90 chaperone/DNA topoisomerase II/histidine kinase"/>
    <property type="match status" value="1"/>
</dbReference>
<dbReference type="CDD" id="cd00082">
    <property type="entry name" value="HisKA"/>
    <property type="match status" value="1"/>
</dbReference>
<dbReference type="EMBL" id="SZPX01000006">
    <property type="protein sequence ID" value="TKI68966.1"/>
    <property type="molecule type" value="Genomic_DNA"/>
</dbReference>
<keyword evidence="6 10" id="KW-0812">Transmembrane</keyword>
<reference evidence="12 13" key="1">
    <citation type="submission" date="2019-04" db="EMBL/GenBank/DDBJ databases">
        <title>Sulfurimonas crateris sp. nov. a facultative anaerobic sulfur-oxidizing chemolithautotrophic bacterium isolated from a terrestrial mud vulcano.</title>
        <authorList>
            <person name="Ratnikova N.M."/>
            <person name="Slobodkin A.I."/>
            <person name="Merkel A.Y."/>
            <person name="Novikov A."/>
            <person name="Bonch-Osmolovskaya E.A."/>
            <person name="Slobodkina G.B."/>
        </authorList>
    </citation>
    <scope>NUCLEOTIDE SEQUENCE [LARGE SCALE GENOMIC DNA]</scope>
    <source>
        <strain evidence="12 13">SN118</strain>
    </source>
</reference>
<dbReference type="InterPro" id="IPR005467">
    <property type="entry name" value="His_kinase_dom"/>
</dbReference>
<evidence type="ECO:0000313" key="12">
    <source>
        <dbReference type="EMBL" id="TKI68966.1"/>
    </source>
</evidence>
<dbReference type="OrthoDB" id="9761634at2"/>
<dbReference type="InterPro" id="IPR036890">
    <property type="entry name" value="HATPase_C_sf"/>
</dbReference>
<evidence type="ECO:0000256" key="3">
    <source>
        <dbReference type="ARBA" id="ARBA00012438"/>
    </source>
</evidence>
<dbReference type="PANTHER" id="PTHR45528:SF12">
    <property type="entry name" value="SENSOR HISTIDINE KINASE ARSS"/>
    <property type="match status" value="1"/>
</dbReference>
<dbReference type="PRINTS" id="PR00344">
    <property type="entry name" value="BCTRLSENSOR"/>
</dbReference>
<dbReference type="InterPro" id="IPR003661">
    <property type="entry name" value="HisK_dim/P_dom"/>
</dbReference>
<evidence type="ECO:0000256" key="10">
    <source>
        <dbReference type="SAM" id="Phobius"/>
    </source>
</evidence>
<evidence type="ECO:0000259" key="11">
    <source>
        <dbReference type="PROSITE" id="PS50109"/>
    </source>
</evidence>
<dbReference type="Gene3D" id="3.30.565.10">
    <property type="entry name" value="Histidine kinase-like ATPase, C-terminal domain"/>
    <property type="match status" value="1"/>
</dbReference>
<dbReference type="PANTHER" id="PTHR45528">
    <property type="entry name" value="SENSOR HISTIDINE KINASE CPXA"/>
    <property type="match status" value="1"/>
</dbReference>
<dbReference type="RefSeq" id="WP_137014227.1">
    <property type="nucleotide sequence ID" value="NZ_SZPX01000006.1"/>
</dbReference>
<feature type="domain" description="Histidine kinase" evidence="11">
    <location>
        <begin position="75"/>
        <end position="276"/>
    </location>
</feature>
<feature type="transmembrane region" description="Helical" evidence="10">
    <location>
        <begin position="39"/>
        <end position="59"/>
    </location>
</feature>
<accession>A0A4U2Z422</accession>
<evidence type="ECO:0000256" key="6">
    <source>
        <dbReference type="ARBA" id="ARBA00022692"/>
    </source>
</evidence>
<comment type="subcellular location">
    <subcellularLocation>
        <location evidence="2">Membrane</location>
        <topology evidence="2">Multi-pass membrane protein</topology>
    </subcellularLocation>
</comment>
<evidence type="ECO:0000256" key="9">
    <source>
        <dbReference type="ARBA" id="ARBA00023136"/>
    </source>
</evidence>
<evidence type="ECO:0000256" key="4">
    <source>
        <dbReference type="ARBA" id="ARBA00022553"/>
    </source>
</evidence>
<evidence type="ECO:0000256" key="2">
    <source>
        <dbReference type="ARBA" id="ARBA00004141"/>
    </source>
</evidence>
<keyword evidence="7 12" id="KW-0418">Kinase</keyword>
<dbReference type="EC" id="2.7.13.3" evidence="3"/>
<dbReference type="SUPFAM" id="SSF47384">
    <property type="entry name" value="Homodimeric domain of signal transducing histidine kinase"/>
    <property type="match status" value="1"/>
</dbReference>
<keyword evidence="5" id="KW-0808">Transferase</keyword>
<dbReference type="InterPro" id="IPR003594">
    <property type="entry name" value="HATPase_dom"/>
</dbReference>
<evidence type="ECO:0000256" key="7">
    <source>
        <dbReference type="ARBA" id="ARBA00022777"/>
    </source>
</evidence>
<evidence type="ECO:0000256" key="5">
    <source>
        <dbReference type="ARBA" id="ARBA00022679"/>
    </source>
</evidence>
<proteinExistence type="predicted"/>
<dbReference type="InterPro" id="IPR004358">
    <property type="entry name" value="Sig_transdc_His_kin-like_C"/>
</dbReference>
<evidence type="ECO:0000256" key="8">
    <source>
        <dbReference type="ARBA" id="ARBA00022989"/>
    </source>
</evidence>
<dbReference type="CDD" id="cd00075">
    <property type="entry name" value="HATPase"/>
    <property type="match status" value="1"/>
</dbReference>
<dbReference type="InterPro" id="IPR050398">
    <property type="entry name" value="HssS/ArlS-like"/>
</dbReference>
<dbReference type="AlphaFoldDB" id="A0A4U2Z422"/>
<organism evidence="12 13">
    <name type="scientific">Sulfurimonas crateris</name>
    <dbReference type="NCBI Taxonomy" id="2574727"/>
    <lineage>
        <taxon>Bacteria</taxon>
        <taxon>Pseudomonadati</taxon>
        <taxon>Campylobacterota</taxon>
        <taxon>Epsilonproteobacteria</taxon>
        <taxon>Campylobacterales</taxon>
        <taxon>Sulfurimonadaceae</taxon>
        <taxon>Sulfurimonas</taxon>
    </lineage>
</organism>
<protein>
    <recommendedName>
        <fullName evidence="3">histidine kinase</fullName>
        <ecNumber evidence="3">2.7.13.3</ecNumber>
    </recommendedName>
</protein>
<sequence length="276" mass="31917">MFRNLRITVFIYYILTVAALMAILYYFTSITEVENTTLLLFTLLGLGLFAGAIISKLSIDPLFEHVTNLQNLSTETLHELNLPISTIKTNIHMLKKGLESEKDFKRIARIESACEMLQQRYNELDYMIKLQSSNITYEEFDLSELVKKRVEFLERIYPHIEFELQLSPHVIKNDKIGLSKVIDNLIDNAVKYSRDIHKISIRLQDHSLYIEDHGCGMDEVELIKIFDNYYQSNKNMKGFGIGLSMVKRFCDANAIALNFKSKPNVGTTVILKFKED</sequence>
<dbReference type="PROSITE" id="PS50109">
    <property type="entry name" value="HIS_KIN"/>
    <property type="match status" value="1"/>
</dbReference>
<gene>
    <name evidence="12" type="ORF">FCU45_08370</name>
</gene>
<dbReference type="Proteomes" id="UP000309561">
    <property type="component" value="Unassembled WGS sequence"/>
</dbReference>
<name>A0A4U2Z422_9BACT</name>
<dbReference type="InterPro" id="IPR036097">
    <property type="entry name" value="HisK_dim/P_sf"/>
</dbReference>
<dbReference type="Pfam" id="PF02518">
    <property type="entry name" value="HATPase_c"/>
    <property type="match status" value="1"/>
</dbReference>